<dbReference type="Gramene" id="A10p31050.2_BraZ1">
    <property type="protein sequence ID" value="A10p31050.2_BraZ1.CDS.1"/>
    <property type="gene ID" value="A10g31050.2_BraZ1"/>
</dbReference>
<dbReference type="EMBL" id="LS974626">
    <property type="protein sequence ID" value="CAG7911859.1"/>
    <property type="molecule type" value="Genomic_DNA"/>
</dbReference>
<accession>A0A8D9I752</accession>
<evidence type="ECO:0000313" key="3">
    <source>
        <dbReference type="Proteomes" id="UP000694005"/>
    </source>
</evidence>
<feature type="transmembrane region" description="Helical" evidence="1">
    <location>
        <begin position="15"/>
        <end position="34"/>
    </location>
</feature>
<dbReference type="AlphaFoldDB" id="A0A8D9I752"/>
<feature type="transmembrane region" description="Helical" evidence="1">
    <location>
        <begin position="55"/>
        <end position="76"/>
    </location>
</feature>
<gene>
    <name evidence="2" type="ORF">BRAPAZ1V2_A10P31050.2</name>
</gene>
<sequence length="104" mass="11583">MLSNAWNTVMKGYDLKLVFTLMVILVPVGFRCLLRLRRGESPVKNSDRWKHGSGVLGFDACLLLPFAAYTCLSACFRPGWVWLGLDCVFCCPCVGLFLSLSFGL</sequence>
<keyword evidence="1" id="KW-0812">Transmembrane</keyword>
<keyword evidence="1" id="KW-0472">Membrane</keyword>
<proteinExistence type="predicted"/>
<organism evidence="2 3">
    <name type="scientific">Brassica campestris</name>
    <name type="common">Field mustard</name>
    <dbReference type="NCBI Taxonomy" id="3711"/>
    <lineage>
        <taxon>Eukaryota</taxon>
        <taxon>Viridiplantae</taxon>
        <taxon>Streptophyta</taxon>
        <taxon>Embryophyta</taxon>
        <taxon>Tracheophyta</taxon>
        <taxon>Spermatophyta</taxon>
        <taxon>Magnoliopsida</taxon>
        <taxon>eudicotyledons</taxon>
        <taxon>Gunneridae</taxon>
        <taxon>Pentapetalae</taxon>
        <taxon>rosids</taxon>
        <taxon>malvids</taxon>
        <taxon>Brassicales</taxon>
        <taxon>Brassicaceae</taxon>
        <taxon>Brassiceae</taxon>
        <taxon>Brassica</taxon>
    </lineage>
</organism>
<name>A0A8D9I752_BRACM</name>
<reference evidence="2 3" key="1">
    <citation type="submission" date="2021-07" db="EMBL/GenBank/DDBJ databases">
        <authorList>
            <consortium name="Genoscope - CEA"/>
            <person name="William W."/>
        </authorList>
    </citation>
    <scope>NUCLEOTIDE SEQUENCE [LARGE SCALE GENOMIC DNA]</scope>
</reference>
<feature type="transmembrane region" description="Helical" evidence="1">
    <location>
        <begin position="82"/>
        <end position="102"/>
    </location>
</feature>
<dbReference type="Proteomes" id="UP000694005">
    <property type="component" value="Chromosome A10"/>
</dbReference>
<keyword evidence="1" id="KW-1133">Transmembrane helix</keyword>
<evidence type="ECO:0000256" key="1">
    <source>
        <dbReference type="SAM" id="Phobius"/>
    </source>
</evidence>
<protein>
    <submittedName>
        <fullName evidence="2">Uncharacterized protein</fullName>
    </submittedName>
</protein>
<evidence type="ECO:0000313" key="2">
    <source>
        <dbReference type="EMBL" id="CAG7911859.1"/>
    </source>
</evidence>